<proteinExistence type="inferred from homology"/>
<feature type="chain" id="PRO_5035202972" evidence="17">
    <location>
        <begin position="26"/>
        <end position="724"/>
    </location>
</feature>
<comment type="subcellular location">
    <subcellularLocation>
        <location evidence="1 14">Cell outer membrane</location>
        <topology evidence="1 14">Multi-pass membrane protein</topology>
    </subcellularLocation>
</comment>
<dbReference type="CDD" id="cd01347">
    <property type="entry name" value="ligand_gated_channel"/>
    <property type="match status" value="1"/>
</dbReference>
<evidence type="ECO:0000313" key="20">
    <source>
        <dbReference type="EMBL" id="GGI19030.1"/>
    </source>
</evidence>
<keyword evidence="9" id="KW-0406">Ion transport</keyword>
<evidence type="ECO:0000256" key="14">
    <source>
        <dbReference type="PROSITE-ProRule" id="PRU01360"/>
    </source>
</evidence>
<dbReference type="Pfam" id="PF07715">
    <property type="entry name" value="Plug"/>
    <property type="match status" value="1"/>
</dbReference>
<dbReference type="AlphaFoldDB" id="A0A8J3ATR8"/>
<dbReference type="NCBIfam" id="TIGR01783">
    <property type="entry name" value="TonB-siderophor"/>
    <property type="match status" value="1"/>
</dbReference>
<dbReference type="GO" id="GO:0015344">
    <property type="term" value="F:siderophore uptake transmembrane transporter activity"/>
    <property type="evidence" value="ECO:0007669"/>
    <property type="project" value="TreeGrafter"/>
</dbReference>
<keyword evidence="3 14" id="KW-0813">Transport</keyword>
<evidence type="ECO:0000256" key="16">
    <source>
        <dbReference type="RuleBase" id="RU003357"/>
    </source>
</evidence>
<keyword evidence="5" id="KW-0410">Iron transport</keyword>
<dbReference type="PANTHER" id="PTHR32552">
    <property type="entry name" value="FERRICHROME IRON RECEPTOR-RELATED"/>
    <property type="match status" value="1"/>
</dbReference>
<dbReference type="InterPro" id="IPR039426">
    <property type="entry name" value="TonB-dep_rcpt-like"/>
</dbReference>
<evidence type="ECO:0000256" key="6">
    <source>
        <dbReference type="ARBA" id="ARBA00022692"/>
    </source>
</evidence>
<evidence type="ECO:0000256" key="3">
    <source>
        <dbReference type="ARBA" id="ARBA00022448"/>
    </source>
</evidence>
<keyword evidence="11 14" id="KW-0472">Membrane</keyword>
<evidence type="ECO:0000256" key="5">
    <source>
        <dbReference type="ARBA" id="ARBA00022496"/>
    </source>
</evidence>
<dbReference type="GO" id="GO:0015891">
    <property type="term" value="P:siderophore transport"/>
    <property type="evidence" value="ECO:0007669"/>
    <property type="project" value="InterPro"/>
</dbReference>
<dbReference type="InterPro" id="IPR012910">
    <property type="entry name" value="Plug_dom"/>
</dbReference>
<sequence>MFTPKKIALLIAVLFSSSAVTLAHAQTREEKTLPIVDVTASQENSRLNLDTPSDTGSRLRLTPRQTPATVTIVDRATIDARGADDTQEILQSIPGITAHNAPGSVGVSYRGFNSSSLSQLYNGIDVKYTIASRAIDSWIFDRVEAIGGPSSFLYGAGAVGGSINYITKLAQRQDLSEGRIRFGSDNMKEASIGINRRITDGEEGGPSHYARIDLNHRDAGSWIDGTQTRSTQLATSLLSDLGRGLTHTLAYEYQNEKVDRPYWGTPLLNPVSGSLHIDEGTRFKNYNSADAVYEQRVQWLRSMTDLKVNDTLQFKNTFYAYDAQRDYRNVESYRFDPANTNVIRSGALLQRHDQRLVGNRIDGTYHGEIGGRRSDWSFGLDVSLNKQTRFPRSLTGTISTVDPYNYVTENFFNIPGMSPGFNADRTNKITTTALYLENRTALLPTLNLVTALRHERINLDLINRRAVSATSPANYQRSYNPTTGRIGLVWDITPHAMAYVQYATAADPPAGSLSTATFANAINNTDLTTGRQLEIGSKMDFWQGKGNAGVALYSITRKNVAVTSNNITQLIGEQSAKGIELSAGLLMTPAWSVQGNLSYVDTQYETFLTSTGVSLAGNTPANTPSTIANLWTSYAFTPDLKASLGMRHVGKVYANNTNSATWPAYTLVDLGLAYQINKNLSLVARVKNVTDKIYALNVSSDNNVPQSVYLGAPRTADVSLRITF</sequence>
<comment type="caution">
    <text evidence="20">The sequence shown here is derived from an EMBL/GenBank/DDBJ whole genome shotgun (WGS) entry which is preliminary data.</text>
</comment>
<keyword evidence="8" id="KW-0408">Iron</keyword>
<reference evidence="21" key="1">
    <citation type="journal article" date="2019" name="Int. J. Syst. Evol. Microbiol.">
        <title>The Global Catalogue of Microorganisms (GCM) 10K type strain sequencing project: providing services to taxonomists for standard genome sequencing and annotation.</title>
        <authorList>
            <consortium name="The Broad Institute Genomics Platform"/>
            <consortium name="The Broad Institute Genome Sequencing Center for Infectious Disease"/>
            <person name="Wu L."/>
            <person name="Ma J."/>
        </authorList>
    </citation>
    <scope>NUCLEOTIDE SEQUENCE [LARGE SCALE GENOMIC DNA]</scope>
    <source>
        <strain evidence="21">CCM 2767</strain>
    </source>
</reference>
<accession>A0A8J3ATR8</accession>
<evidence type="ECO:0000313" key="21">
    <source>
        <dbReference type="Proteomes" id="UP000642180"/>
    </source>
</evidence>
<evidence type="ECO:0000259" key="18">
    <source>
        <dbReference type="Pfam" id="PF00593"/>
    </source>
</evidence>
<dbReference type="PROSITE" id="PS01156">
    <property type="entry name" value="TONB_DEPENDENT_REC_2"/>
    <property type="match status" value="1"/>
</dbReference>
<dbReference type="GO" id="GO:0038023">
    <property type="term" value="F:signaling receptor activity"/>
    <property type="evidence" value="ECO:0007669"/>
    <property type="project" value="InterPro"/>
</dbReference>
<keyword evidence="7 17" id="KW-0732">Signal</keyword>
<evidence type="ECO:0000256" key="17">
    <source>
        <dbReference type="SAM" id="SignalP"/>
    </source>
</evidence>
<keyword evidence="21" id="KW-1185">Reference proteome</keyword>
<evidence type="ECO:0000256" key="2">
    <source>
        <dbReference type="ARBA" id="ARBA00009810"/>
    </source>
</evidence>
<evidence type="ECO:0000259" key="19">
    <source>
        <dbReference type="Pfam" id="PF07715"/>
    </source>
</evidence>
<dbReference type="EMBL" id="BMDI01000001">
    <property type="protein sequence ID" value="GGI19030.1"/>
    <property type="molecule type" value="Genomic_DNA"/>
</dbReference>
<evidence type="ECO:0000256" key="9">
    <source>
        <dbReference type="ARBA" id="ARBA00023065"/>
    </source>
</evidence>
<dbReference type="InterPro" id="IPR037066">
    <property type="entry name" value="Plug_dom_sf"/>
</dbReference>
<feature type="domain" description="TonB-dependent receptor-like beta-barrel" evidence="18">
    <location>
        <begin position="251"/>
        <end position="689"/>
    </location>
</feature>
<keyword evidence="13 14" id="KW-0998">Cell outer membrane</keyword>
<evidence type="ECO:0000256" key="12">
    <source>
        <dbReference type="ARBA" id="ARBA00023170"/>
    </source>
</evidence>
<protein>
    <submittedName>
        <fullName evidence="20">TonB-dependent receptor</fullName>
    </submittedName>
</protein>
<dbReference type="InterPro" id="IPR000531">
    <property type="entry name" value="Beta-barrel_TonB"/>
</dbReference>
<dbReference type="Pfam" id="PF00593">
    <property type="entry name" value="TonB_dep_Rec_b-barrel"/>
    <property type="match status" value="1"/>
</dbReference>
<keyword evidence="4 14" id="KW-1134">Transmembrane beta strand</keyword>
<evidence type="ECO:0000256" key="13">
    <source>
        <dbReference type="ARBA" id="ARBA00023237"/>
    </source>
</evidence>
<evidence type="ECO:0000256" key="1">
    <source>
        <dbReference type="ARBA" id="ARBA00004571"/>
    </source>
</evidence>
<keyword evidence="10 16" id="KW-0798">TonB box</keyword>
<dbReference type="GO" id="GO:0009279">
    <property type="term" value="C:cell outer membrane"/>
    <property type="evidence" value="ECO:0007669"/>
    <property type="project" value="UniProtKB-SubCell"/>
</dbReference>
<name>A0A8J3ATR8_9BURK</name>
<dbReference type="SUPFAM" id="SSF56935">
    <property type="entry name" value="Porins"/>
    <property type="match status" value="1"/>
</dbReference>
<feature type="short sequence motif" description="TonB C-terminal box" evidence="15">
    <location>
        <begin position="707"/>
        <end position="724"/>
    </location>
</feature>
<dbReference type="Gene3D" id="2.40.170.20">
    <property type="entry name" value="TonB-dependent receptor, beta-barrel domain"/>
    <property type="match status" value="1"/>
</dbReference>
<dbReference type="Proteomes" id="UP000642180">
    <property type="component" value="Unassembled WGS sequence"/>
</dbReference>
<dbReference type="InterPro" id="IPR010105">
    <property type="entry name" value="TonB_sidphr_rcpt"/>
</dbReference>
<evidence type="ECO:0000256" key="11">
    <source>
        <dbReference type="ARBA" id="ARBA00023136"/>
    </source>
</evidence>
<gene>
    <name evidence="20" type="primary">bfrG</name>
    <name evidence="20" type="ORF">GCM10008066_17040</name>
</gene>
<dbReference type="PANTHER" id="PTHR32552:SF84">
    <property type="entry name" value="TONB-DEPENDENT RECEPTOR-RELATED"/>
    <property type="match status" value="1"/>
</dbReference>
<dbReference type="Gene3D" id="2.170.130.10">
    <property type="entry name" value="TonB-dependent receptor, plug domain"/>
    <property type="match status" value="1"/>
</dbReference>
<dbReference type="InterPro" id="IPR010917">
    <property type="entry name" value="TonB_rcpt_CS"/>
</dbReference>
<comment type="similarity">
    <text evidence="2 14 16">Belongs to the TonB-dependent receptor family.</text>
</comment>
<organism evidence="20 21">
    <name type="scientific">Oxalicibacterium faecigallinarum</name>
    <dbReference type="NCBI Taxonomy" id="573741"/>
    <lineage>
        <taxon>Bacteria</taxon>
        <taxon>Pseudomonadati</taxon>
        <taxon>Pseudomonadota</taxon>
        <taxon>Betaproteobacteria</taxon>
        <taxon>Burkholderiales</taxon>
        <taxon>Oxalobacteraceae</taxon>
        <taxon>Oxalicibacterium</taxon>
    </lineage>
</organism>
<keyword evidence="12 20" id="KW-0675">Receptor</keyword>
<evidence type="ECO:0000256" key="15">
    <source>
        <dbReference type="PROSITE-ProRule" id="PRU10144"/>
    </source>
</evidence>
<evidence type="ECO:0000256" key="7">
    <source>
        <dbReference type="ARBA" id="ARBA00022729"/>
    </source>
</evidence>
<feature type="signal peptide" evidence="17">
    <location>
        <begin position="1"/>
        <end position="25"/>
    </location>
</feature>
<evidence type="ECO:0000256" key="8">
    <source>
        <dbReference type="ARBA" id="ARBA00023004"/>
    </source>
</evidence>
<feature type="domain" description="TonB-dependent receptor plug" evidence="19">
    <location>
        <begin position="63"/>
        <end position="161"/>
    </location>
</feature>
<keyword evidence="6 14" id="KW-0812">Transmembrane</keyword>
<evidence type="ECO:0000256" key="4">
    <source>
        <dbReference type="ARBA" id="ARBA00022452"/>
    </source>
</evidence>
<dbReference type="InterPro" id="IPR036942">
    <property type="entry name" value="Beta-barrel_TonB_sf"/>
</dbReference>
<evidence type="ECO:0000256" key="10">
    <source>
        <dbReference type="ARBA" id="ARBA00023077"/>
    </source>
</evidence>
<dbReference type="PROSITE" id="PS52016">
    <property type="entry name" value="TONB_DEPENDENT_REC_3"/>
    <property type="match status" value="1"/>
</dbReference>